<dbReference type="InterPro" id="IPR040256">
    <property type="entry name" value="At4g02000-like"/>
</dbReference>
<dbReference type="Proteomes" id="UP000233837">
    <property type="component" value="Unassembled WGS sequence"/>
</dbReference>
<evidence type="ECO:0000313" key="1">
    <source>
        <dbReference type="EMBL" id="PKU67866.1"/>
    </source>
</evidence>
<reference evidence="1 2" key="1">
    <citation type="journal article" date="2016" name="Sci. Rep.">
        <title>The Dendrobium catenatum Lindl. genome sequence provides insights into polysaccharide synthase, floral development and adaptive evolution.</title>
        <authorList>
            <person name="Zhang G.Q."/>
            <person name="Xu Q."/>
            <person name="Bian C."/>
            <person name="Tsai W.C."/>
            <person name="Yeh C.M."/>
            <person name="Liu K.W."/>
            <person name="Yoshida K."/>
            <person name="Zhang L.S."/>
            <person name="Chang S.B."/>
            <person name="Chen F."/>
            <person name="Shi Y."/>
            <person name="Su Y.Y."/>
            <person name="Zhang Y.Q."/>
            <person name="Chen L.J."/>
            <person name="Yin Y."/>
            <person name="Lin M."/>
            <person name="Huang H."/>
            <person name="Deng H."/>
            <person name="Wang Z.W."/>
            <person name="Zhu S.L."/>
            <person name="Zhao X."/>
            <person name="Deng C."/>
            <person name="Niu S.C."/>
            <person name="Huang J."/>
            <person name="Wang M."/>
            <person name="Liu G.H."/>
            <person name="Yang H.J."/>
            <person name="Xiao X.J."/>
            <person name="Hsiao Y.Y."/>
            <person name="Wu W.L."/>
            <person name="Chen Y.Y."/>
            <person name="Mitsuda N."/>
            <person name="Ohme-Takagi M."/>
            <person name="Luo Y.B."/>
            <person name="Van de Peer Y."/>
            <person name="Liu Z.J."/>
        </authorList>
    </citation>
    <scope>NUCLEOTIDE SEQUENCE [LARGE SCALE GENOMIC DNA]</scope>
    <source>
        <tissue evidence="1">The whole plant</tissue>
    </source>
</reference>
<name>A0A2I0VWT3_9ASPA</name>
<proteinExistence type="predicted"/>
<dbReference type="EMBL" id="KZ503162">
    <property type="protein sequence ID" value="PKU67866.1"/>
    <property type="molecule type" value="Genomic_DNA"/>
</dbReference>
<reference evidence="1 2" key="2">
    <citation type="journal article" date="2017" name="Nature">
        <title>The Apostasia genome and the evolution of orchids.</title>
        <authorList>
            <person name="Zhang G.Q."/>
            <person name="Liu K.W."/>
            <person name="Li Z."/>
            <person name="Lohaus R."/>
            <person name="Hsiao Y.Y."/>
            <person name="Niu S.C."/>
            <person name="Wang J.Y."/>
            <person name="Lin Y.C."/>
            <person name="Xu Q."/>
            <person name="Chen L.J."/>
            <person name="Yoshida K."/>
            <person name="Fujiwara S."/>
            <person name="Wang Z.W."/>
            <person name="Zhang Y.Q."/>
            <person name="Mitsuda N."/>
            <person name="Wang M."/>
            <person name="Liu G.H."/>
            <person name="Pecoraro L."/>
            <person name="Huang H.X."/>
            <person name="Xiao X.J."/>
            <person name="Lin M."/>
            <person name="Wu X.Y."/>
            <person name="Wu W.L."/>
            <person name="Chen Y.Y."/>
            <person name="Chang S.B."/>
            <person name="Sakamoto S."/>
            <person name="Ohme-Takagi M."/>
            <person name="Yagi M."/>
            <person name="Zeng S.J."/>
            <person name="Shen C.Y."/>
            <person name="Yeh C.M."/>
            <person name="Luo Y.B."/>
            <person name="Tsai W.C."/>
            <person name="Van de Peer Y."/>
            <person name="Liu Z.J."/>
        </authorList>
    </citation>
    <scope>NUCLEOTIDE SEQUENCE [LARGE SCALE GENOMIC DNA]</scope>
    <source>
        <tissue evidence="1">The whole plant</tissue>
    </source>
</reference>
<dbReference type="PANTHER" id="PTHR31286:SF179">
    <property type="entry name" value="RNASE H TYPE-1 DOMAIN-CONTAINING PROTEIN"/>
    <property type="match status" value="1"/>
</dbReference>
<sequence>MKITKWSPGLDIGVESPIIPIWISFSSLQPHFFAPNIFHNLGSLFGQPLKINSADYLGSQPSLAHVLVELDIMQSYPEKVWLSFKNLGYVQQVQMEVFPPFCDFCKSIGHKRGDFHSSSTATKHVSSSKPVIHISHEVVIMDITGEGVLNDSVNLISLGVSPVVLVFSPELPLVSQFINSVSPGRHNLNVMLLDSMVDGSILAILGQHLCVSETRGGNCDVNLHPIMSCVTSVSILCGLVLVEIPCALAEKSDSSISAIKGNSYILNSSEVSARLVVPNISSPEMPTVLVPGSFIKVHINLISPEALFSHMGVYSGESVRLQID</sequence>
<evidence type="ECO:0000313" key="2">
    <source>
        <dbReference type="Proteomes" id="UP000233837"/>
    </source>
</evidence>
<dbReference type="AlphaFoldDB" id="A0A2I0VWT3"/>
<dbReference type="PANTHER" id="PTHR31286">
    <property type="entry name" value="GLYCINE-RICH CELL WALL STRUCTURAL PROTEIN 1.8-LIKE"/>
    <property type="match status" value="1"/>
</dbReference>
<organism evidence="1 2">
    <name type="scientific">Dendrobium catenatum</name>
    <dbReference type="NCBI Taxonomy" id="906689"/>
    <lineage>
        <taxon>Eukaryota</taxon>
        <taxon>Viridiplantae</taxon>
        <taxon>Streptophyta</taxon>
        <taxon>Embryophyta</taxon>
        <taxon>Tracheophyta</taxon>
        <taxon>Spermatophyta</taxon>
        <taxon>Magnoliopsida</taxon>
        <taxon>Liliopsida</taxon>
        <taxon>Asparagales</taxon>
        <taxon>Orchidaceae</taxon>
        <taxon>Epidendroideae</taxon>
        <taxon>Malaxideae</taxon>
        <taxon>Dendrobiinae</taxon>
        <taxon>Dendrobium</taxon>
    </lineage>
</organism>
<keyword evidence="2" id="KW-1185">Reference proteome</keyword>
<protein>
    <submittedName>
        <fullName evidence="1">Uncharacterized protein</fullName>
    </submittedName>
</protein>
<accession>A0A2I0VWT3</accession>
<gene>
    <name evidence="1" type="ORF">MA16_Dca019392</name>
</gene>